<proteinExistence type="predicted"/>
<name>A0A6L7G3M3_9RHOB</name>
<evidence type="ECO:0000313" key="3">
    <source>
        <dbReference type="Proteomes" id="UP000477911"/>
    </source>
</evidence>
<dbReference type="Pfam" id="PF01370">
    <property type="entry name" value="Epimerase"/>
    <property type="match status" value="1"/>
</dbReference>
<evidence type="ECO:0000259" key="1">
    <source>
        <dbReference type="Pfam" id="PF01370"/>
    </source>
</evidence>
<reference evidence="2 3" key="1">
    <citation type="submission" date="2019-12" db="EMBL/GenBank/DDBJ databases">
        <authorList>
            <person name="Li M."/>
        </authorList>
    </citation>
    <scope>NUCLEOTIDE SEQUENCE [LARGE SCALE GENOMIC DNA]</scope>
    <source>
        <strain evidence="2 3">GBMRC 2024</strain>
    </source>
</reference>
<feature type="domain" description="NAD-dependent epimerase/dehydratase" evidence="1">
    <location>
        <begin position="11"/>
        <end position="53"/>
    </location>
</feature>
<organism evidence="2 3">
    <name type="scientific">Pseudooceanicola albus</name>
    <dbReference type="NCBI Taxonomy" id="2692189"/>
    <lineage>
        <taxon>Bacteria</taxon>
        <taxon>Pseudomonadati</taxon>
        <taxon>Pseudomonadota</taxon>
        <taxon>Alphaproteobacteria</taxon>
        <taxon>Rhodobacterales</taxon>
        <taxon>Paracoccaceae</taxon>
        <taxon>Pseudooceanicola</taxon>
    </lineage>
</organism>
<dbReference type="InterPro" id="IPR051468">
    <property type="entry name" value="Fungal_SecMetab_SDRs"/>
</dbReference>
<evidence type="ECO:0000313" key="2">
    <source>
        <dbReference type="EMBL" id="MXN18272.1"/>
    </source>
</evidence>
<dbReference type="InterPro" id="IPR001509">
    <property type="entry name" value="Epimerase_deHydtase"/>
</dbReference>
<keyword evidence="3" id="KW-1185">Reference proteome</keyword>
<gene>
    <name evidence="2" type="ORF">GR170_10525</name>
</gene>
<dbReference type="Proteomes" id="UP000477911">
    <property type="component" value="Unassembled WGS sequence"/>
</dbReference>
<accession>A0A6L7G3M3</accession>
<dbReference type="Gene3D" id="3.40.50.720">
    <property type="entry name" value="NAD(P)-binding Rossmann-like Domain"/>
    <property type="match status" value="1"/>
</dbReference>
<dbReference type="RefSeq" id="WP_160894401.1">
    <property type="nucleotide sequence ID" value="NZ_WUMU01000010.1"/>
</dbReference>
<dbReference type="AlphaFoldDB" id="A0A6L7G3M3"/>
<dbReference type="GO" id="GO:0016491">
    <property type="term" value="F:oxidoreductase activity"/>
    <property type="evidence" value="ECO:0007669"/>
    <property type="project" value="TreeGrafter"/>
</dbReference>
<dbReference type="SUPFAM" id="SSF51735">
    <property type="entry name" value="NAD(P)-binding Rossmann-fold domains"/>
    <property type="match status" value="1"/>
</dbReference>
<dbReference type="InterPro" id="IPR036291">
    <property type="entry name" value="NAD(P)-bd_dom_sf"/>
</dbReference>
<dbReference type="PANTHER" id="PTHR43544">
    <property type="entry name" value="SHORT-CHAIN DEHYDROGENASE/REDUCTASE"/>
    <property type="match status" value="1"/>
</dbReference>
<protein>
    <submittedName>
        <fullName evidence="2">SDR family NAD(P)-dependent oxidoreductase</fullName>
    </submittedName>
</protein>
<dbReference type="Pfam" id="PF13561">
    <property type="entry name" value="adh_short_C2"/>
    <property type="match status" value="1"/>
</dbReference>
<dbReference type="GO" id="GO:0005737">
    <property type="term" value="C:cytoplasm"/>
    <property type="evidence" value="ECO:0007669"/>
    <property type="project" value="TreeGrafter"/>
</dbReference>
<dbReference type="InterPro" id="IPR002347">
    <property type="entry name" value="SDR_fam"/>
</dbReference>
<comment type="caution">
    <text evidence="2">The sequence shown here is derived from an EMBL/GenBank/DDBJ whole genome shotgun (WGS) entry which is preliminary data.</text>
</comment>
<sequence>MHDSSQHPQRALVLGASGAIGGALVDALREGGSQVTALSRRDDGFDLASEASIARHLGALDPGFDLILCATGALEIAGQGPEKSLSQLDPGALAAQFALNATGPALVIKHALRLMPRDRRAVLAVLSARVGSISDNRLGGWYGYRAAKAALNQILHGAAIEVARSHPRAICLALHPGTVQSALTRAYLGRHPAVTPPEAARHLLDVIAARSPADSGGFYDWRGDRVPW</sequence>
<dbReference type="EMBL" id="WUMU01000010">
    <property type="protein sequence ID" value="MXN18272.1"/>
    <property type="molecule type" value="Genomic_DNA"/>
</dbReference>
<dbReference type="PANTHER" id="PTHR43544:SF12">
    <property type="entry name" value="NAD(P)-BINDING ROSSMANN-FOLD SUPERFAMILY PROTEIN"/>
    <property type="match status" value="1"/>
</dbReference>